<feature type="transmembrane region" description="Helical" evidence="6">
    <location>
        <begin position="522"/>
        <end position="544"/>
    </location>
</feature>
<evidence type="ECO:0000256" key="6">
    <source>
        <dbReference type="SAM" id="Phobius"/>
    </source>
</evidence>
<feature type="transmembrane region" description="Helical" evidence="6">
    <location>
        <begin position="408"/>
        <end position="431"/>
    </location>
</feature>
<evidence type="ECO:0000256" key="5">
    <source>
        <dbReference type="SAM" id="MobiDB-lite"/>
    </source>
</evidence>
<feature type="compositionally biased region" description="Basic and acidic residues" evidence="5">
    <location>
        <begin position="11"/>
        <end position="21"/>
    </location>
</feature>
<evidence type="ECO:0000256" key="2">
    <source>
        <dbReference type="ARBA" id="ARBA00022692"/>
    </source>
</evidence>
<dbReference type="GO" id="GO:0016020">
    <property type="term" value="C:membrane"/>
    <property type="evidence" value="ECO:0007669"/>
    <property type="project" value="UniProtKB-SubCell"/>
</dbReference>
<comment type="subcellular location">
    <subcellularLocation>
        <location evidence="1">Membrane</location>
        <topology evidence="1">Multi-pass membrane protein</topology>
    </subcellularLocation>
</comment>
<dbReference type="InterPro" id="IPR020846">
    <property type="entry name" value="MFS_dom"/>
</dbReference>
<dbReference type="InterPro" id="IPR036259">
    <property type="entry name" value="MFS_trans_sf"/>
</dbReference>
<evidence type="ECO:0000313" key="8">
    <source>
        <dbReference type="Proteomes" id="UP000695007"/>
    </source>
</evidence>
<keyword evidence="4 6" id="KW-0472">Membrane</keyword>
<feature type="transmembrane region" description="Helical" evidence="6">
    <location>
        <begin position="438"/>
        <end position="457"/>
    </location>
</feature>
<feature type="region of interest" description="Disordered" evidence="5">
    <location>
        <begin position="1"/>
        <end position="21"/>
    </location>
</feature>
<evidence type="ECO:0000313" key="9">
    <source>
        <dbReference type="RefSeq" id="XP_011499845.1"/>
    </source>
</evidence>
<name>A0AAJ7DXB7_9HYME</name>
<feature type="transmembrane region" description="Helical" evidence="6">
    <location>
        <begin position="382"/>
        <end position="402"/>
    </location>
</feature>
<dbReference type="RefSeq" id="XP_011499845.1">
    <property type="nucleotide sequence ID" value="XM_011501543.1"/>
</dbReference>
<evidence type="ECO:0000259" key="7">
    <source>
        <dbReference type="PROSITE" id="PS50850"/>
    </source>
</evidence>
<feature type="domain" description="Major facilitator superfamily (MFS) profile" evidence="7">
    <location>
        <begin position="129"/>
        <end position="549"/>
    </location>
</feature>
<organism evidence="8 9">
    <name type="scientific">Ceratosolen solmsi marchali</name>
    <dbReference type="NCBI Taxonomy" id="326594"/>
    <lineage>
        <taxon>Eukaryota</taxon>
        <taxon>Metazoa</taxon>
        <taxon>Ecdysozoa</taxon>
        <taxon>Arthropoda</taxon>
        <taxon>Hexapoda</taxon>
        <taxon>Insecta</taxon>
        <taxon>Pterygota</taxon>
        <taxon>Neoptera</taxon>
        <taxon>Endopterygota</taxon>
        <taxon>Hymenoptera</taxon>
        <taxon>Apocrita</taxon>
        <taxon>Proctotrupomorpha</taxon>
        <taxon>Chalcidoidea</taxon>
        <taxon>Agaonidae</taxon>
        <taxon>Agaoninae</taxon>
        <taxon>Ceratosolen</taxon>
    </lineage>
</organism>
<reference evidence="9" key="1">
    <citation type="submission" date="2025-08" db="UniProtKB">
        <authorList>
            <consortium name="RefSeq"/>
        </authorList>
    </citation>
    <scope>IDENTIFICATION</scope>
</reference>
<evidence type="ECO:0000256" key="3">
    <source>
        <dbReference type="ARBA" id="ARBA00022989"/>
    </source>
</evidence>
<dbReference type="Gene3D" id="1.20.1250.20">
    <property type="entry name" value="MFS general substrate transporter like domains"/>
    <property type="match status" value="1"/>
</dbReference>
<dbReference type="GO" id="GO:0022857">
    <property type="term" value="F:transmembrane transporter activity"/>
    <property type="evidence" value="ECO:0007669"/>
    <property type="project" value="InterPro"/>
</dbReference>
<dbReference type="PANTHER" id="PTHR24064">
    <property type="entry name" value="SOLUTE CARRIER FAMILY 22 MEMBER"/>
    <property type="match status" value="1"/>
</dbReference>
<proteinExistence type="predicted"/>
<keyword evidence="2 6" id="KW-0812">Transmembrane</keyword>
<protein>
    <submittedName>
        <fullName evidence="9">Solute carrier family 22 member 3-like</fullName>
    </submittedName>
</protein>
<feature type="transmembrane region" description="Helical" evidence="6">
    <location>
        <begin position="56"/>
        <end position="74"/>
    </location>
</feature>
<dbReference type="Proteomes" id="UP000695007">
    <property type="component" value="Unplaced"/>
</dbReference>
<feature type="transmembrane region" description="Helical" evidence="6">
    <location>
        <begin position="176"/>
        <end position="199"/>
    </location>
</feature>
<feature type="transmembrane region" description="Helical" evidence="6">
    <location>
        <begin position="206"/>
        <end position="224"/>
    </location>
</feature>
<gene>
    <name evidence="9" type="primary">LOC105363771</name>
</gene>
<evidence type="ECO:0000256" key="1">
    <source>
        <dbReference type="ARBA" id="ARBA00004141"/>
    </source>
</evidence>
<feature type="transmembrane region" description="Helical" evidence="6">
    <location>
        <begin position="265"/>
        <end position="288"/>
    </location>
</feature>
<dbReference type="GeneID" id="105363771"/>
<evidence type="ECO:0000256" key="4">
    <source>
        <dbReference type="ARBA" id="ARBA00023136"/>
    </source>
</evidence>
<dbReference type="SUPFAM" id="SSF103473">
    <property type="entry name" value="MFS general substrate transporter"/>
    <property type="match status" value="1"/>
</dbReference>
<dbReference type="AlphaFoldDB" id="A0AAJ7DXB7"/>
<feature type="transmembrane region" description="Helical" evidence="6">
    <location>
        <begin position="294"/>
        <end position="313"/>
    </location>
</feature>
<feature type="transmembrane region" description="Helical" evidence="6">
    <location>
        <begin position="230"/>
        <end position="253"/>
    </location>
</feature>
<keyword evidence="3 6" id="KW-1133">Transmembrane helix</keyword>
<accession>A0AAJ7DXB7</accession>
<keyword evidence="8" id="KW-1185">Reference proteome</keyword>
<dbReference type="PROSITE" id="PS50850">
    <property type="entry name" value="MFS"/>
    <property type="match status" value="1"/>
</dbReference>
<dbReference type="KEGG" id="csol:105363771"/>
<dbReference type="Pfam" id="PF00083">
    <property type="entry name" value="Sugar_tr"/>
    <property type="match status" value="1"/>
</dbReference>
<dbReference type="InterPro" id="IPR005828">
    <property type="entry name" value="MFS_sugar_transport-like"/>
</dbReference>
<sequence length="588" mass="66978">MAMQRMVENGEGVRESDGERAEIECENTTERTVLRTKLLSFDDALPCVGDFGRYQLYLLFALLPYSIAYATLYFSQFFLTLVPREHWCKVDELMDDLTAEQRVRVAIPESGKYPFYDTCHRKDLNYSALLDNDGLGDVGVWTTNRTIGCERWEYNFTQIPYKSIGVELDWVCERGYLISTAQAIFYCGSITGGFLFGWIADHRGRLPALVLCSGCSFLASVATASATSFWFFALCRFFAGLAFDNIINIPLIIVMEYMAVRKRILVVNVAFGMYFALGSTVLPWIAYYIADWRYFSYVSALPLLSCFITPWILPESARWYISNKMSHNVIRKLKRIASINRVEPDVHFYENFYKNINSVDNISKSATLVDLFKTPRLAKTTIILTAVWMLTVIAFDGHVYSLNLLKNSVFVSFSLACVTEFPAGFLLTLLLNRWGRRFCSFITMASTTIFTITELLLESEIAKLVMSMFSRFVLNMAANVGLQYAAELLPTPVRAQGVGMIHVFGILGHCMAPYIVDTAQWWTNLPMLIISVVSFICTSLVLFLPETRGRDLPQTLQQGEDYGKDQKFWKLPCLNKLEDNYQDGRINN</sequence>